<comment type="pathway">
    <text evidence="3 19">Phospholipid metabolism; CDP-diacylglycerol degradation; phosphatidate from CDP-diacylglycerol: step 1/1.</text>
</comment>
<dbReference type="RefSeq" id="WP_048618453.1">
    <property type="nucleotide sequence ID" value="NZ_CABHQD010000281.1"/>
</dbReference>
<dbReference type="HAMAP" id="MF_00319">
    <property type="entry name" value="Cdh"/>
    <property type="match status" value="1"/>
</dbReference>
<dbReference type="NCBIfam" id="NF003986">
    <property type="entry name" value="PRK05471.1-5"/>
    <property type="match status" value="1"/>
</dbReference>
<keyword evidence="23" id="KW-1185">Reference proteome</keyword>
<evidence type="ECO:0000256" key="1">
    <source>
        <dbReference type="ARBA" id="ARBA00001007"/>
    </source>
</evidence>
<reference evidence="21" key="3">
    <citation type="submission" date="2015-03" db="EMBL/GenBank/DDBJ databases">
        <authorList>
            <person name="Murphy D."/>
        </authorList>
    </citation>
    <scope>NUCLEOTIDE SEQUENCE [LARGE SCALE GENOMIC DNA]</scope>
    <source>
        <strain evidence="21">IP27925</strain>
    </source>
</reference>
<gene>
    <name evidence="19 21" type="primary">cdh</name>
    <name evidence="20" type="ORF">ACZ76_08460</name>
    <name evidence="21" type="ORF">ERS008460_03476</name>
</gene>
<keyword evidence="9 19" id="KW-0444">Lipid biosynthesis</keyword>
<comment type="catalytic activity">
    <reaction evidence="1 19">
        <text>a CDP-1,2-diacyl-sn-glycerol + H2O = a 1,2-diacyl-sn-glycero-3-phosphate + CMP + 2 H(+)</text>
        <dbReference type="Rhea" id="RHEA:15221"/>
        <dbReference type="ChEBI" id="CHEBI:15377"/>
        <dbReference type="ChEBI" id="CHEBI:15378"/>
        <dbReference type="ChEBI" id="CHEBI:58332"/>
        <dbReference type="ChEBI" id="CHEBI:58608"/>
        <dbReference type="ChEBI" id="CHEBI:60377"/>
        <dbReference type="EC" id="3.6.1.26"/>
    </reaction>
</comment>
<evidence type="ECO:0000256" key="15">
    <source>
        <dbReference type="ARBA" id="ARBA00023209"/>
    </source>
</evidence>
<evidence type="ECO:0000256" key="14">
    <source>
        <dbReference type="ARBA" id="ARBA00023136"/>
    </source>
</evidence>
<keyword evidence="10 19" id="KW-0812">Transmembrane</keyword>
<evidence type="ECO:0000256" key="8">
    <source>
        <dbReference type="ARBA" id="ARBA00022475"/>
    </source>
</evidence>
<evidence type="ECO:0000313" key="21">
    <source>
        <dbReference type="EMBL" id="CNL66828.1"/>
    </source>
</evidence>
<dbReference type="KEGG" id="yak:ACZ76_08460"/>
<keyword evidence="11 19" id="KW-0378">Hydrolase</keyword>
<evidence type="ECO:0000256" key="6">
    <source>
        <dbReference type="ARBA" id="ARBA00012375"/>
    </source>
</evidence>
<dbReference type="GO" id="GO:0008654">
    <property type="term" value="P:phospholipid biosynthetic process"/>
    <property type="evidence" value="ECO:0007669"/>
    <property type="project" value="UniProtKB-KW"/>
</dbReference>
<dbReference type="STRING" id="28152.CH54_2395"/>
<evidence type="ECO:0000256" key="2">
    <source>
        <dbReference type="ARBA" id="ARBA00004162"/>
    </source>
</evidence>
<reference evidence="20 23" key="1">
    <citation type="journal article" date="2015" name="Genome Announc.">
        <title>De Novo Genome Sequence of Yersinia aleksiciae Y159T.</title>
        <authorList>
            <person name="Sprague L.D."/>
            <person name="Neubauer H."/>
        </authorList>
    </citation>
    <scope>NUCLEOTIDE SEQUENCE [LARGE SCALE GENOMIC DNA]</scope>
    <source>
        <strain evidence="20 23">159</strain>
    </source>
</reference>
<dbReference type="EC" id="3.6.1.26" evidence="6 19"/>
<protein>
    <recommendedName>
        <fullName evidence="7 19">CDP-diacylglycerol pyrophosphatase</fullName>
        <ecNumber evidence="6 19">3.6.1.26</ecNumber>
    </recommendedName>
    <alternativeName>
        <fullName evidence="17 19">CDP-diacylglycerol phosphatidylhydrolase</fullName>
    </alternativeName>
    <alternativeName>
        <fullName evidence="18 19">CDP-diglyceride hydrolase</fullName>
    </alternativeName>
</protein>
<organism evidence="21 22">
    <name type="scientific">Yersinia aleksiciae</name>
    <dbReference type="NCBI Taxonomy" id="263819"/>
    <lineage>
        <taxon>Bacteria</taxon>
        <taxon>Pseudomonadati</taxon>
        <taxon>Pseudomonadota</taxon>
        <taxon>Gammaproteobacteria</taxon>
        <taxon>Enterobacterales</taxon>
        <taxon>Yersiniaceae</taxon>
        <taxon>Yersinia</taxon>
    </lineage>
</organism>
<dbReference type="AlphaFoldDB" id="A0A0T9USJ8"/>
<evidence type="ECO:0000313" key="23">
    <source>
        <dbReference type="Proteomes" id="UP000069914"/>
    </source>
</evidence>
<name>A0A0T9USJ8_YERAE</name>
<dbReference type="Proteomes" id="UP000040088">
    <property type="component" value="Unassembled WGS sequence"/>
</dbReference>
<dbReference type="SUPFAM" id="SSF54197">
    <property type="entry name" value="HIT-like"/>
    <property type="match status" value="1"/>
</dbReference>
<evidence type="ECO:0000256" key="16">
    <source>
        <dbReference type="ARBA" id="ARBA00023264"/>
    </source>
</evidence>
<dbReference type="EMBL" id="CP011975">
    <property type="protein sequence ID" value="AKP33568.1"/>
    <property type="molecule type" value="Genomic_DNA"/>
</dbReference>
<accession>A0A0T9USJ8</accession>
<dbReference type="Pfam" id="PF02611">
    <property type="entry name" value="CDH"/>
    <property type="match status" value="1"/>
</dbReference>
<dbReference type="EMBL" id="CQEM01000018">
    <property type="protein sequence ID" value="CNL66828.1"/>
    <property type="molecule type" value="Genomic_DNA"/>
</dbReference>
<comment type="pathway">
    <text evidence="4">Lipid metabolism.</text>
</comment>
<dbReference type="Gene3D" id="3.30.428.30">
    <property type="entry name" value="HIT family - CDH-like"/>
    <property type="match status" value="1"/>
</dbReference>
<evidence type="ECO:0000313" key="20">
    <source>
        <dbReference type="EMBL" id="AKP33568.1"/>
    </source>
</evidence>
<reference evidence="22" key="2">
    <citation type="submission" date="2015-03" db="EMBL/GenBank/DDBJ databases">
        <authorList>
            <consortium name="Pathogen Informatics"/>
        </authorList>
    </citation>
    <scope>NUCLEOTIDE SEQUENCE [LARGE SCALE GENOMIC DNA]</scope>
    <source>
        <strain evidence="22">IP27925</strain>
    </source>
</reference>
<dbReference type="OrthoDB" id="481399at2"/>
<evidence type="ECO:0000256" key="5">
    <source>
        <dbReference type="ARBA" id="ARBA00006435"/>
    </source>
</evidence>
<proteinExistence type="inferred from homology"/>
<evidence type="ECO:0000256" key="9">
    <source>
        <dbReference type="ARBA" id="ARBA00022516"/>
    </source>
</evidence>
<dbReference type="InterPro" id="IPR036265">
    <property type="entry name" value="HIT-like_sf"/>
</dbReference>
<evidence type="ECO:0000256" key="13">
    <source>
        <dbReference type="ARBA" id="ARBA00023098"/>
    </source>
</evidence>
<keyword evidence="12 19" id="KW-1133">Transmembrane helix</keyword>
<evidence type="ECO:0000256" key="19">
    <source>
        <dbReference type="HAMAP-Rule" id="MF_00319"/>
    </source>
</evidence>
<keyword evidence="15 19" id="KW-0594">Phospholipid biosynthesis</keyword>
<dbReference type="GO" id="GO:0046342">
    <property type="term" value="P:CDP-diacylglycerol catabolic process"/>
    <property type="evidence" value="ECO:0007669"/>
    <property type="project" value="UniProtKB-UniRule"/>
</dbReference>
<evidence type="ECO:0000313" key="22">
    <source>
        <dbReference type="Proteomes" id="UP000040088"/>
    </source>
</evidence>
<evidence type="ECO:0000256" key="18">
    <source>
        <dbReference type="ARBA" id="ARBA00032892"/>
    </source>
</evidence>
<evidence type="ECO:0000256" key="11">
    <source>
        <dbReference type="ARBA" id="ARBA00022801"/>
    </source>
</evidence>
<dbReference type="GO" id="GO:0008715">
    <property type="term" value="F:CDP-diacylglycerol diphosphatase activity"/>
    <property type="evidence" value="ECO:0007669"/>
    <property type="project" value="UniProtKB-UniRule"/>
</dbReference>
<evidence type="ECO:0000256" key="10">
    <source>
        <dbReference type="ARBA" id="ARBA00022692"/>
    </source>
</evidence>
<evidence type="ECO:0000256" key="7">
    <source>
        <dbReference type="ARBA" id="ARBA00019608"/>
    </source>
</evidence>
<keyword evidence="8 19" id="KW-1003">Cell membrane</keyword>
<sequence>MSRYIKKAGFRWLVLGLLVIITLIATYQSRFNSRADILWKIVSQQCVPNMEANNDPKPCIEVNMPAGFVVYKSIDGPLQYLLMPTAKISGIESPEILAANSPNYFLDAWQARHFMADKYGAPIDDADISLTINSKYGRSQDQLHVHISCLKPQVKTALAAHTADFSPQWQPLPGGLLGNDYLVRRTTTTELQNLGAFRLLADEVPGAKGHMGHYGLAMTALPNGEFLLLASKASLTKLHRASVEELQDHECKLLSPPPVH</sequence>
<comment type="subcellular location">
    <subcellularLocation>
        <location evidence="2 19">Cell membrane</location>
        <topology evidence="2 19">Single-pass membrane protein</topology>
    </subcellularLocation>
</comment>
<dbReference type="UniPathway" id="UPA00609">
    <property type="reaction ID" value="UER00664"/>
</dbReference>
<dbReference type="PIRSF" id="PIRSF001273">
    <property type="entry name" value="CDH"/>
    <property type="match status" value="1"/>
</dbReference>
<keyword evidence="14 19" id="KW-0472">Membrane</keyword>
<evidence type="ECO:0000256" key="4">
    <source>
        <dbReference type="ARBA" id="ARBA00005189"/>
    </source>
</evidence>
<evidence type="ECO:0000256" key="17">
    <source>
        <dbReference type="ARBA" id="ARBA00032888"/>
    </source>
</evidence>
<dbReference type="NCBIfam" id="NF003984">
    <property type="entry name" value="PRK05471.1-3"/>
    <property type="match status" value="1"/>
</dbReference>
<keyword evidence="16 19" id="KW-1208">Phospholipid metabolism</keyword>
<evidence type="ECO:0000256" key="3">
    <source>
        <dbReference type="ARBA" id="ARBA00004927"/>
    </source>
</evidence>
<comment type="similarity">
    <text evidence="5 19">Belongs to the Cdh family.</text>
</comment>
<keyword evidence="13 19" id="KW-0443">Lipid metabolism</keyword>
<evidence type="ECO:0000256" key="12">
    <source>
        <dbReference type="ARBA" id="ARBA00022989"/>
    </source>
</evidence>
<dbReference type="Proteomes" id="UP000069914">
    <property type="component" value="Chromosome"/>
</dbReference>
<dbReference type="GO" id="GO:0005886">
    <property type="term" value="C:plasma membrane"/>
    <property type="evidence" value="ECO:0007669"/>
    <property type="project" value="UniProtKB-SubCell"/>
</dbReference>
<dbReference type="InterPro" id="IPR003763">
    <property type="entry name" value="CDP-diacylglyc_Pase"/>
</dbReference>
<dbReference type="GeneID" id="61902109"/>